<evidence type="ECO:0000313" key="2">
    <source>
        <dbReference type="Proteomes" id="UP000309997"/>
    </source>
</evidence>
<proteinExistence type="predicted"/>
<organism evidence="1 2">
    <name type="scientific">Populus alba</name>
    <name type="common">White poplar</name>
    <dbReference type="NCBI Taxonomy" id="43335"/>
    <lineage>
        <taxon>Eukaryota</taxon>
        <taxon>Viridiplantae</taxon>
        <taxon>Streptophyta</taxon>
        <taxon>Embryophyta</taxon>
        <taxon>Tracheophyta</taxon>
        <taxon>Spermatophyta</taxon>
        <taxon>Magnoliopsida</taxon>
        <taxon>eudicotyledons</taxon>
        <taxon>Gunneridae</taxon>
        <taxon>Pentapetalae</taxon>
        <taxon>rosids</taxon>
        <taxon>fabids</taxon>
        <taxon>Malpighiales</taxon>
        <taxon>Salicaceae</taxon>
        <taxon>Saliceae</taxon>
        <taxon>Populus</taxon>
    </lineage>
</organism>
<gene>
    <name evidence="1" type="ORF">D5086_018092</name>
</gene>
<accession>A0ACC4BNT1</accession>
<reference evidence="1 2" key="1">
    <citation type="journal article" date="2024" name="Plant Biotechnol. J.">
        <title>Genome and CRISPR/Cas9 system of a widespread forest tree (Populus alba) in the world.</title>
        <authorList>
            <person name="Liu Y.J."/>
            <person name="Jiang P.F."/>
            <person name="Han X.M."/>
            <person name="Li X.Y."/>
            <person name="Wang H.M."/>
            <person name="Wang Y.J."/>
            <person name="Wang X.X."/>
            <person name="Zeng Q.Y."/>
        </authorList>
    </citation>
    <scope>NUCLEOTIDE SEQUENCE [LARGE SCALE GENOMIC DNA]</scope>
    <source>
        <strain evidence="2">cv. PAL-ZL1</strain>
    </source>
</reference>
<sequence>MPANQRKLLTYTANCKRGKYDKSQFLVHKRSEIPCPGYHVRHAWSAISKHAKGYSIEHHSSGLERESKMRKEEDESLIIYLKKEVEAALLRTDSLEKENRELQQEVVRLKAQISSLKAHDNERKSMLWKKLQNPIDSSKTDVFLQKQSDFVKVSEEHSSPRPSIQELPSRKEKLAKVPNPPPRPTSVAPSSPKEVNSNKLSPAPPPPPPPPKMSVGSKTVRRVPEVAEFYRLLTRRDAHMENRINSAAIPVVAFTPSMIGEIENRSTYLSAIKSDVEKQKEFINFLIKEVESAAFKEISDVKAFVKWLDDELSSLVDERAVLKHFPQWPERKSDALREAAFNYRDLINLESEVSSFQDNKKEPLIQALGRMQALQDRLERSVNNTERTRESMIKRYRDLQIPWEWLLNTGLIGQMKLSSLRLAKDYLKRITKELQLNECSGEENLLLQGARFAYRVHQFAGGFDAETTHAFQELKKIGMDMLITGFGNNDTKHLDHLRLSTCSNQNKMFGNDSSLNAWENVRMGYFSETENWKSVLVQIVRRSLLKQQQKRREIVFTSLR</sequence>
<comment type="caution">
    <text evidence="1">The sequence shown here is derived from an EMBL/GenBank/DDBJ whole genome shotgun (WGS) entry which is preliminary data.</text>
</comment>
<dbReference type="EMBL" id="RCHU02000009">
    <property type="protein sequence ID" value="KAL3580257.1"/>
    <property type="molecule type" value="Genomic_DNA"/>
</dbReference>
<name>A0ACC4BNT1_POPAL</name>
<keyword evidence="2" id="KW-1185">Reference proteome</keyword>
<evidence type="ECO:0000313" key="1">
    <source>
        <dbReference type="EMBL" id="KAL3580257.1"/>
    </source>
</evidence>
<dbReference type="Proteomes" id="UP000309997">
    <property type="component" value="Unassembled WGS sequence"/>
</dbReference>
<protein>
    <submittedName>
        <fullName evidence="1">Uncharacterized protein</fullName>
    </submittedName>
</protein>